<dbReference type="InterPro" id="IPR027421">
    <property type="entry name" value="DNA_pol_lamdba_lyase_dom_sf"/>
</dbReference>
<dbReference type="Proteomes" id="UP000232710">
    <property type="component" value="Segment"/>
</dbReference>
<dbReference type="InterPro" id="IPR022312">
    <property type="entry name" value="DNA_pol_X"/>
</dbReference>
<dbReference type="PANTHER" id="PTHR11276:SF28">
    <property type="entry name" value="DNA POLYMERASE LAMBDA"/>
    <property type="match status" value="1"/>
</dbReference>
<dbReference type="Pfam" id="PF14716">
    <property type="entry name" value="HHH_8"/>
    <property type="match status" value="2"/>
</dbReference>
<name>G9E693_MPSP1</name>
<organism evidence="3 4">
    <name type="scientific">Micromonas pusilla virus SP1</name>
    <name type="common">MpV-SP1</name>
    <dbReference type="NCBI Taxonomy" id="373996"/>
    <lineage>
        <taxon>Viruses</taxon>
        <taxon>Varidnaviria</taxon>
        <taxon>Bamfordvirae</taxon>
        <taxon>Nucleocytoviricota</taxon>
        <taxon>Megaviricetes</taxon>
        <taxon>Algavirales</taxon>
        <taxon>Phycodnaviridae</taxon>
        <taxon>Prasinovirus</taxon>
        <taxon>Prasinovirus micromonas</taxon>
    </lineage>
</organism>
<proteinExistence type="predicted"/>
<dbReference type="Gene3D" id="1.10.150.110">
    <property type="entry name" value="DNA polymerase beta, N-terminal domain-like"/>
    <property type="match status" value="2"/>
</dbReference>
<feature type="compositionally biased region" description="Acidic residues" evidence="1">
    <location>
        <begin position="50"/>
        <end position="90"/>
    </location>
</feature>
<protein>
    <recommendedName>
        <fullName evidence="2">Crossover junction endonuclease MUS81-like HHH domain-containing protein</fullName>
    </recommendedName>
</protein>
<dbReference type="PANTHER" id="PTHR11276">
    <property type="entry name" value="DNA POLYMERASE TYPE-X FAMILY MEMBER"/>
    <property type="match status" value="1"/>
</dbReference>
<feature type="domain" description="Crossover junction endonuclease MUS81-like HHH" evidence="2">
    <location>
        <begin position="95"/>
        <end position="164"/>
    </location>
</feature>
<gene>
    <name evidence="3" type="ORF">MPXG_00122</name>
</gene>
<organismHost>
    <name type="scientific">Micromonas pusilla</name>
    <name type="common">Picoplanktonic green alga</name>
    <name type="synonym">Chromulina pusilla</name>
    <dbReference type="NCBI Taxonomy" id="38833"/>
</organismHost>
<accession>G9E693</accession>
<dbReference type="GO" id="GO:0006303">
    <property type="term" value="P:double-strand break repair via nonhomologous end joining"/>
    <property type="evidence" value="ECO:0007669"/>
    <property type="project" value="TreeGrafter"/>
</dbReference>
<evidence type="ECO:0000313" key="4">
    <source>
        <dbReference type="Proteomes" id="UP000232710"/>
    </source>
</evidence>
<feature type="region of interest" description="Disordered" evidence="1">
    <location>
        <begin position="50"/>
        <end position="92"/>
    </location>
</feature>
<dbReference type="GO" id="GO:0003677">
    <property type="term" value="F:DNA binding"/>
    <property type="evidence" value="ECO:0007669"/>
    <property type="project" value="InterPro"/>
</dbReference>
<dbReference type="EMBL" id="JF974320">
    <property type="protein sequence ID" value="AET84920.1"/>
    <property type="molecule type" value="Genomic_DNA"/>
</dbReference>
<keyword evidence="4" id="KW-1185">Reference proteome</keyword>
<evidence type="ECO:0000256" key="1">
    <source>
        <dbReference type="SAM" id="MobiDB-lite"/>
    </source>
</evidence>
<dbReference type="GO" id="GO:0003887">
    <property type="term" value="F:DNA-directed DNA polymerase activity"/>
    <property type="evidence" value="ECO:0007669"/>
    <property type="project" value="InterPro"/>
</dbReference>
<reference evidence="3 4" key="1">
    <citation type="submission" date="2010-12" db="EMBL/GenBank/DDBJ databases">
        <title>The Genome Sequence of Micromonas pusilla virus SP1.</title>
        <authorList>
            <consortium name="The Broad Institute Genome Sequencing Platform"/>
            <person name="Henn M.R."/>
            <person name="Suttle C."/>
            <person name="Winget D."/>
            <person name="Chan A."/>
            <person name="Levin J."/>
            <person name="Malboeuf C."/>
            <person name="Casali M."/>
            <person name="Russ C."/>
            <person name="Lennon N."/>
            <person name="Chapman S.B."/>
            <person name="Erlich R."/>
            <person name="Young S.K."/>
            <person name="Yandava C."/>
            <person name="Zeng Q."/>
            <person name="Alvarado L."/>
            <person name="Anderson S."/>
            <person name="Berlin A."/>
            <person name="Chen Z."/>
            <person name="Freedman E."/>
            <person name="Gellesch M."/>
            <person name="Goldberg J."/>
            <person name="Green L."/>
            <person name="Griggs A."/>
            <person name="Gujja S."/>
            <person name="Heilman E.R."/>
            <person name="Heiman D."/>
            <person name="Hollinger A."/>
            <person name="Howarth C."/>
            <person name="Larson L."/>
            <person name="Mehta T."/>
            <person name="Pearson M."/>
            <person name="Roberts A."/>
            <person name="Ryan E."/>
            <person name="Saif S."/>
            <person name="Shea T."/>
            <person name="Shenoy N."/>
            <person name="Sisk P."/>
            <person name="Stolte C."/>
            <person name="Sykes S."/>
            <person name="White J."/>
            <person name="Haas B."/>
            <person name="Nusbaum C."/>
            <person name="Birren B."/>
        </authorList>
    </citation>
    <scope>NUCLEOTIDE SEQUENCE [LARGE SCALE GENOMIC DNA]</scope>
    <source>
        <strain evidence="3 4">SP1</strain>
    </source>
</reference>
<evidence type="ECO:0000313" key="3">
    <source>
        <dbReference type="EMBL" id="AET84920.1"/>
    </source>
</evidence>
<dbReference type="SUPFAM" id="SSF47802">
    <property type="entry name" value="DNA polymerase beta, N-terminal domain-like"/>
    <property type="match status" value="2"/>
</dbReference>
<sequence length="251" mass="28194">MNATTISAYIAKLENENKLLREEVHELNDDAADYRIEIFRLKAVIEDLEEELDEDYESDEESIASTEDEESDEESDDEESDDEESDDEDDFHISRNAAIVNALRKLSDLEKDDFKSKAYWKAAEAVDNIPYTIVDGESLAKGETKVTGIGKSIAKKIDEFLETGLISRLEDLKKKPPTTNECIFDVLEEVATRESDVHKKAAYKKAAQAIKNLDFEVTSGEELAKGPNKVAGIGKSIGRKIDNFLQFGEMK</sequence>
<feature type="domain" description="Crossover junction endonuclease MUS81-like HHH" evidence="2">
    <location>
        <begin position="179"/>
        <end position="248"/>
    </location>
</feature>
<dbReference type="InterPro" id="IPR010996">
    <property type="entry name" value="HHH_MUS81"/>
</dbReference>
<evidence type="ECO:0000259" key="2">
    <source>
        <dbReference type="Pfam" id="PF14716"/>
    </source>
</evidence>